<dbReference type="PRINTS" id="PR00081">
    <property type="entry name" value="GDHRDH"/>
</dbReference>
<dbReference type="GO" id="GO:0050664">
    <property type="term" value="F:oxidoreductase activity, acting on NAD(P)H, oxygen as acceptor"/>
    <property type="evidence" value="ECO:0007669"/>
    <property type="project" value="TreeGrafter"/>
</dbReference>
<dbReference type="HOGENOM" id="CLU_010194_1_1_1"/>
<dbReference type="GO" id="GO:0050085">
    <property type="term" value="F:mannitol 2-dehydrogenase (NADP+) activity"/>
    <property type="evidence" value="ECO:0007669"/>
    <property type="project" value="UniProtKB-ARBA"/>
</dbReference>
<dbReference type="AlphaFoldDB" id="A0A0C3GRT2"/>
<dbReference type="EMBL" id="KN832880">
    <property type="protein sequence ID" value="KIM98765.1"/>
    <property type="molecule type" value="Genomic_DNA"/>
</dbReference>
<dbReference type="Gene3D" id="3.40.50.720">
    <property type="entry name" value="NAD(P)-binding Rossmann-like Domain"/>
    <property type="match status" value="1"/>
</dbReference>
<dbReference type="PANTHER" id="PTHR43008">
    <property type="entry name" value="BENZIL REDUCTASE"/>
    <property type="match status" value="1"/>
</dbReference>
<reference evidence="5" key="2">
    <citation type="submission" date="2015-01" db="EMBL/GenBank/DDBJ databases">
        <title>Evolutionary Origins and Diversification of the Mycorrhizal Mutualists.</title>
        <authorList>
            <consortium name="DOE Joint Genome Institute"/>
            <consortium name="Mycorrhizal Genomics Consortium"/>
            <person name="Kohler A."/>
            <person name="Kuo A."/>
            <person name="Nagy L.G."/>
            <person name="Floudas D."/>
            <person name="Copeland A."/>
            <person name="Barry K.W."/>
            <person name="Cichocki N."/>
            <person name="Veneault-Fourrey C."/>
            <person name="LaButti K."/>
            <person name="Lindquist E.A."/>
            <person name="Lipzen A."/>
            <person name="Lundell T."/>
            <person name="Morin E."/>
            <person name="Murat C."/>
            <person name="Riley R."/>
            <person name="Ohm R."/>
            <person name="Sun H."/>
            <person name="Tunlid A."/>
            <person name="Henrissat B."/>
            <person name="Grigoriev I.V."/>
            <person name="Hibbett D.S."/>
            <person name="Martin F."/>
        </authorList>
    </citation>
    <scope>NUCLEOTIDE SEQUENCE [LARGE SCALE GENOMIC DNA]</scope>
    <source>
        <strain evidence="5">Zn</strain>
    </source>
</reference>
<reference evidence="4 5" key="1">
    <citation type="submission" date="2014-04" db="EMBL/GenBank/DDBJ databases">
        <authorList>
            <consortium name="DOE Joint Genome Institute"/>
            <person name="Kuo A."/>
            <person name="Martino E."/>
            <person name="Perotto S."/>
            <person name="Kohler A."/>
            <person name="Nagy L.G."/>
            <person name="Floudas D."/>
            <person name="Copeland A."/>
            <person name="Barry K.W."/>
            <person name="Cichocki N."/>
            <person name="Veneault-Fourrey C."/>
            <person name="LaButti K."/>
            <person name="Lindquist E.A."/>
            <person name="Lipzen A."/>
            <person name="Lundell T."/>
            <person name="Morin E."/>
            <person name="Murat C."/>
            <person name="Sun H."/>
            <person name="Tunlid A."/>
            <person name="Henrissat B."/>
            <person name="Grigoriev I.V."/>
            <person name="Hibbett D.S."/>
            <person name="Martin F."/>
            <person name="Nordberg H.P."/>
            <person name="Cantor M.N."/>
            <person name="Hua S.X."/>
        </authorList>
    </citation>
    <scope>NUCLEOTIDE SEQUENCE [LARGE SCALE GENOMIC DNA]</scope>
    <source>
        <strain evidence="4 5">Zn</strain>
    </source>
</reference>
<dbReference type="Proteomes" id="UP000054321">
    <property type="component" value="Unassembled WGS sequence"/>
</dbReference>
<evidence type="ECO:0000313" key="5">
    <source>
        <dbReference type="Proteomes" id="UP000054321"/>
    </source>
</evidence>
<keyword evidence="2" id="KW-0521">NADP</keyword>
<dbReference type="PRINTS" id="PR00080">
    <property type="entry name" value="SDRFAMILY"/>
</dbReference>
<sequence length="296" mass="31683">MSDGGINGEGNFSHGNAITGPVADRVMPLFSMKGKTAIVTGAGAGIGLAVAQAFAEAGADVAIWYNSNNKAVERAAEIEHEYGVKCKAYKVNTTKYEEVQRATDEIVAEFGGRLDIFVANSGIPWTQGAALEGEVSHYHDVVNIDLDGTYYCARAAGKYFRRQGLEGTDLNGKRLGKSYTCGSFIATASISGHIVNIPQLQAAYNAAKAGVIQLCRSLAIEWVKFARVNSISPGYIATDISNFIPQEMRTIWKNKIPMGREAHANELKGAFLFFASDASSYMTGADLVIDGGYTVV</sequence>
<name>A0A0C3GRT2_OIDMZ</name>
<dbReference type="STRING" id="913774.A0A0C3GRT2"/>
<dbReference type="InterPro" id="IPR020904">
    <property type="entry name" value="Sc_DH/Rdtase_CS"/>
</dbReference>
<dbReference type="Pfam" id="PF13561">
    <property type="entry name" value="adh_short_C2"/>
    <property type="match status" value="1"/>
</dbReference>
<evidence type="ECO:0000256" key="2">
    <source>
        <dbReference type="ARBA" id="ARBA00022857"/>
    </source>
</evidence>
<evidence type="ECO:0008006" key="6">
    <source>
        <dbReference type="Google" id="ProtNLM"/>
    </source>
</evidence>
<organism evidence="4 5">
    <name type="scientific">Oidiodendron maius (strain Zn)</name>
    <dbReference type="NCBI Taxonomy" id="913774"/>
    <lineage>
        <taxon>Eukaryota</taxon>
        <taxon>Fungi</taxon>
        <taxon>Dikarya</taxon>
        <taxon>Ascomycota</taxon>
        <taxon>Pezizomycotina</taxon>
        <taxon>Leotiomycetes</taxon>
        <taxon>Leotiomycetes incertae sedis</taxon>
        <taxon>Myxotrichaceae</taxon>
        <taxon>Oidiodendron</taxon>
    </lineage>
</organism>
<dbReference type="FunFam" id="3.40.50.720:FF:000090">
    <property type="entry name" value="NADP-dependent mannitol dehydrogenase"/>
    <property type="match status" value="1"/>
</dbReference>
<dbReference type="PROSITE" id="PS00061">
    <property type="entry name" value="ADH_SHORT"/>
    <property type="match status" value="1"/>
</dbReference>
<dbReference type="PANTHER" id="PTHR43008:SF13">
    <property type="entry name" value="L-XYLULOSE REDUCTASE-RELATED"/>
    <property type="match status" value="1"/>
</dbReference>
<keyword evidence="5" id="KW-1185">Reference proteome</keyword>
<dbReference type="InterPro" id="IPR036291">
    <property type="entry name" value="NAD(P)-bd_dom_sf"/>
</dbReference>
<dbReference type="InParanoid" id="A0A0C3GRT2"/>
<evidence type="ECO:0000313" key="4">
    <source>
        <dbReference type="EMBL" id="KIM98765.1"/>
    </source>
</evidence>
<accession>A0A0C3GRT2</accession>
<comment type="similarity">
    <text evidence="1">Belongs to the short-chain dehydrogenases/reductases (SDR) family.</text>
</comment>
<dbReference type="SUPFAM" id="SSF51735">
    <property type="entry name" value="NAD(P)-binding Rossmann-fold domains"/>
    <property type="match status" value="1"/>
</dbReference>
<dbReference type="CDD" id="cd05352">
    <property type="entry name" value="MDH-like_SDR_c"/>
    <property type="match status" value="1"/>
</dbReference>
<protein>
    <recommendedName>
        <fullName evidence="6">L-xylulose reductase</fullName>
    </recommendedName>
</protein>
<evidence type="ECO:0000256" key="1">
    <source>
        <dbReference type="ARBA" id="ARBA00006484"/>
    </source>
</evidence>
<gene>
    <name evidence="4" type="ORF">OIDMADRAFT_128830</name>
</gene>
<evidence type="ECO:0000256" key="3">
    <source>
        <dbReference type="ARBA" id="ARBA00023002"/>
    </source>
</evidence>
<keyword evidence="3" id="KW-0560">Oxidoreductase</keyword>
<dbReference type="GO" id="GO:0019594">
    <property type="term" value="P:mannitol metabolic process"/>
    <property type="evidence" value="ECO:0007669"/>
    <property type="project" value="UniProtKB-ARBA"/>
</dbReference>
<proteinExistence type="inferred from homology"/>
<dbReference type="OrthoDB" id="1888931at2759"/>
<dbReference type="InterPro" id="IPR002347">
    <property type="entry name" value="SDR_fam"/>
</dbReference>